<protein>
    <submittedName>
        <fullName evidence="2">C-type lectin</fullName>
    </submittedName>
</protein>
<evidence type="ECO:0000256" key="1">
    <source>
        <dbReference type="ARBA" id="ARBA00023157"/>
    </source>
</evidence>
<name>A0A2A6BY82_PRIPA</name>
<reference evidence="2" key="2">
    <citation type="submission" date="2022-06" db="UniProtKB">
        <authorList>
            <consortium name="EnsemblMetazoa"/>
        </authorList>
    </citation>
    <scope>IDENTIFICATION</scope>
    <source>
        <strain evidence="2">PS312</strain>
    </source>
</reference>
<dbReference type="AlphaFoldDB" id="A0A2A6BY82"/>
<dbReference type="InterPro" id="IPR016187">
    <property type="entry name" value="CTDL_fold"/>
</dbReference>
<accession>A0A2A6BY82</accession>
<dbReference type="SUPFAM" id="SSF56436">
    <property type="entry name" value="C-type lectin-like"/>
    <property type="match status" value="2"/>
</dbReference>
<keyword evidence="1" id="KW-1015">Disulfide bond</keyword>
<reference evidence="3" key="1">
    <citation type="journal article" date="2008" name="Nat. Genet.">
        <title>The Pristionchus pacificus genome provides a unique perspective on nematode lifestyle and parasitism.</title>
        <authorList>
            <person name="Dieterich C."/>
            <person name="Clifton S.W."/>
            <person name="Schuster L.N."/>
            <person name="Chinwalla A."/>
            <person name="Delehaunty K."/>
            <person name="Dinkelacker I."/>
            <person name="Fulton L."/>
            <person name="Fulton R."/>
            <person name="Godfrey J."/>
            <person name="Minx P."/>
            <person name="Mitreva M."/>
            <person name="Roeseler W."/>
            <person name="Tian H."/>
            <person name="Witte H."/>
            <person name="Yang S.P."/>
            <person name="Wilson R.K."/>
            <person name="Sommer R.J."/>
        </authorList>
    </citation>
    <scope>NUCLEOTIDE SEQUENCE [LARGE SCALE GENOMIC DNA]</scope>
    <source>
        <strain evidence="3">PS312</strain>
    </source>
</reference>
<evidence type="ECO:0000313" key="2">
    <source>
        <dbReference type="EnsemblMetazoa" id="PPA11619.1"/>
    </source>
</evidence>
<dbReference type="InterPro" id="IPR035914">
    <property type="entry name" value="Sperma_CUB_dom_sf"/>
</dbReference>
<dbReference type="PANTHER" id="PTHR22991:SF40">
    <property type="entry name" value="PROTEIN CBG13490"/>
    <property type="match status" value="1"/>
</dbReference>
<dbReference type="SUPFAM" id="SSF49854">
    <property type="entry name" value="Spermadhesin, CUB domain"/>
    <property type="match status" value="1"/>
</dbReference>
<dbReference type="InterPro" id="IPR001304">
    <property type="entry name" value="C-type_lectin-like"/>
</dbReference>
<dbReference type="Pfam" id="PF00059">
    <property type="entry name" value="Lectin_C"/>
    <property type="match status" value="1"/>
</dbReference>
<dbReference type="PANTHER" id="PTHR22991">
    <property type="entry name" value="PROTEIN CBG13490"/>
    <property type="match status" value="1"/>
</dbReference>
<dbReference type="OrthoDB" id="6409202at2759"/>
<dbReference type="Gene3D" id="3.10.100.10">
    <property type="entry name" value="Mannose-Binding Protein A, subunit A"/>
    <property type="match status" value="2"/>
</dbReference>
<sequence length="374" mass="41371">MGKWIHTTPRMRLILLLSCLPALTNACAAGYNTVYDGLCFKNFGSGVHYDVAKNTCDSDDGHLPRLYSQAEQDQYWSVFHGYYAWTGLICDGERFIWDDGTVATYTNFDGTVTCNSGNTLNTYINPSYGKWYQSDGSQDTNNAVCAANTRSWICDTYYLLQMGKSDDWCYLFITSLTAQPAAESNCLTQRAHIAAIHDKDFNDYLKRTAVGYGITNGLLIGLKFVNGKYEWNDGSEVDYTNFAPGFPDESFGECVTMGINLKMDELGLCHSTSIHIFSPTWGSATGPALCDYALMDLDKTKKVTVEIVFFESNSCCDTLTIYDGLVGSTVLKTLSGYYGFTSIKVTASANAIRMEWNAKSGAHVRGWHAKVTSA</sequence>
<dbReference type="PROSITE" id="PS50041">
    <property type="entry name" value="C_TYPE_LECTIN_2"/>
    <property type="match status" value="2"/>
</dbReference>
<keyword evidence="3" id="KW-1185">Reference proteome</keyword>
<gene>
    <name evidence="2" type="primary">WBGene00101173</name>
</gene>
<dbReference type="EnsemblMetazoa" id="PPA11619.1">
    <property type="protein sequence ID" value="PPA11619.1"/>
    <property type="gene ID" value="WBGene00101173"/>
</dbReference>
<dbReference type="InterPro" id="IPR016186">
    <property type="entry name" value="C-type_lectin-like/link_sf"/>
</dbReference>
<dbReference type="Proteomes" id="UP000005239">
    <property type="component" value="Unassembled WGS sequence"/>
</dbReference>
<dbReference type="CDD" id="cd00037">
    <property type="entry name" value="CLECT"/>
    <property type="match status" value="2"/>
</dbReference>
<proteinExistence type="predicted"/>
<dbReference type="SMART" id="SM00034">
    <property type="entry name" value="CLECT"/>
    <property type="match status" value="2"/>
</dbReference>
<accession>A0A8R1U8C7</accession>
<organism evidence="2 3">
    <name type="scientific">Pristionchus pacificus</name>
    <name type="common">Parasitic nematode worm</name>
    <dbReference type="NCBI Taxonomy" id="54126"/>
    <lineage>
        <taxon>Eukaryota</taxon>
        <taxon>Metazoa</taxon>
        <taxon>Ecdysozoa</taxon>
        <taxon>Nematoda</taxon>
        <taxon>Chromadorea</taxon>
        <taxon>Rhabditida</taxon>
        <taxon>Rhabditina</taxon>
        <taxon>Diplogasteromorpha</taxon>
        <taxon>Diplogasteroidea</taxon>
        <taxon>Neodiplogasteridae</taxon>
        <taxon>Pristionchus</taxon>
    </lineage>
</organism>
<evidence type="ECO:0000313" key="3">
    <source>
        <dbReference type="Proteomes" id="UP000005239"/>
    </source>
</evidence>
<dbReference type="InterPro" id="IPR050976">
    <property type="entry name" value="Snaclec"/>
</dbReference>
<dbReference type="Gene3D" id="2.60.120.290">
    <property type="entry name" value="Spermadhesin, CUB domain"/>
    <property type="match status" value="1"/>
</dbReference>